<reference evidence="1 2" key="1">
    <citation type="submission" date="2013-04" db="EMBL/GenBank/DDBJ databases">
        <authorList>
            <person name="Harkins D.M."/>
            <person name="Durkin A.S."/>
            <person name="Brinkac L.M."/>
            <person name="Haft D.H."/>
            <person name="Selengut J.D."/>
            <person name="Sanka R."/>
            <person name="DePew J."/>
            <person name="Purushe J."/>
            <person name="Chanthongthip A."/>
            <person name="Lattana O."/>
            <person name="Phetsouvanh R."/>
            <person name="Newton P.N."/>
            <person name="Vinetz J.M."/>
            <person name="Sutton G.G."/>
            <person name="Nierman W.C."/>
            <person name="Fouts D.E."/>
        </authorList>
    </citation>
    <scope>NUCLEOTIDE SEQUENCE [LARGE SCALE GENOMIC DNA]</scope>
    <source>
        <strain evidence="1 2">UI 09931</strain>
    </source>
</reference>
<accession>A0AAV3J9B9</accession>
<evidence type="ECO:0000313" key="1">
    <source>
        <dbReference type="EMBL" id="EPG56667.1"/>
    </source>
</evidence>
<comment type="caution">
    <text evidence="1">The sequence shown here is derived from an EMBL/GenBank/DDBJ whole genome shotgun (WGS) entry which is preliminary data.</text>
</comment>
<dbReference type="EMBL" id="AHNP02000012">
    <property type="protein sequence ID" value="EPG56667.1"/>
    <property type="molecule type" value="Genomic_DNA"/>
</dbReference>
<gene>
    <name evidence="1" type="ORF">LEP1GSC103_4037</name>
</gene>
<dbReference type="AlphaFoldDB" id="A0AAV3J9B9"/>
<evidence type="ECO:0000313" key="2">
    <source>
        <dbReference type="Proteomes" id="UP000014570"/>
    </source>
</evidence>
<dbReference type="Proteomes" id="UP000014570">
    <property type="component" value="Unassembled WGS sequence"/>
</dbReference>
<protein>
    <submittedName>
        <fullName evidence="1">Uncharacterized protein</fullName>
    </submittedName>
</protein>
<organism evidence="1 2">
    <name type="scientific">Leptospira borgpetersenii serovar Javanica str. UI 09931</name>
    <dbReference type="NCBI Taxonomy" id="1049767"/>
    <lineage>
        <taxon>Bacteria</taxon>
        <taxon>Pseudomonadati</taxon>
        <taxon>Spirochaetota</taxon>
        <taxon>Spirochaetia</taxon>
        <taxon>Leptospirales</taxon>
        <taxon>Leptospiraceae</taxon>
        <taxon>Leptospira</taxon>
    </lineage>
</organism>
<sequence length="40" mass="4492">MLSFFFSREFRTMATGLFFGSGKVSFTLSQSGFSGASWRK</sequence>
<proteinExistence type="predicted"/>
<name>A0AAV3J9B9_LEPBO</name>